<dbReference type="InterPro" id="IPR049278">
    <property type="entry name" value="MS_channel_C"/>
</dbReference>
<dbReference type="InterPro" id="IPR025692">
    <property type="entry name" value="MscS_IM_dom1"/>
</dbReference>
<dbReference type="InterPro" id="IPR049142">
    <property type="entry name" value="MS_channel_1st"/>
</dbReference>
<evidence type="ECO:0000256" key="9">
    <source>
        <dbReference type="SAM" id="Phobius"/>
    </source>
</evidence>
<feature type="chain" id="PRO_5047538170" evidence="10">
    <location>
        <begin position="20"/>
        <end position="1123"/>
    </location>
</feature>
<keyword evidence="6 9" id="KW-0472">Membrane</keyword>
<keyword evidence="10" id="KW-0732">Signal</keyword>
<evidence type="ECO:0000256" key="2">
    <source>
        <dbReference type="ARBA" id="ARBA00008017"/>
    </source>
</evidence>
<feature type="domain" description="Mechanosensitive ion channel transmembrane helices 2/3" evidence="15">
    <location>
        <begin position="886"/>
        <end position="927"/>
    </location>
</feature>
<protein>
    <submittedName>
        <fullName evidence="16">Mechanosensitive ion channel domain-containing protein</fullName>
    </submittedName>
</protein>
<dbReference type="InterPro" id="IPR023408">
    <property type="entry name" value="MscS_beta-dom_sf"/>
</dbReference>
<evidence type="ECO:0000256" key="4">
    <source>
        <dbReference type="ARBA" id="ARBA00022692"/>
    </source>
</evidence>
<feature type="transmembrane region" description="Helical" evidence="9">
    <location>
        <begin position="792"/>
        <end position="809"/>
    </location>
</feature>
<feature type="coiled-coil region" evidence="7">
    <location>
        <begin position="107"/>
        <end position="166"/>
    </location>
</feature>
<feature type="compositionally biased region" description="Pro residues" evidence="8">
    <location>
        <begin position="1113"/>
        <end position="1123"/>
    </location>
</feature>
<feature type="domain" description="Mechanosensitive ion channel MscS" evidence="11">
    <location>
        <begin position="929"/>
        <end position="994"/>
    </location>
</feature>
<dbReference type="SUPFAM" id="SSF50182">
    <property type="entry name" value="Sm-like ribonucleoproteins"/>
    <property type="match status" value="1"/>
</dbReference>
<feature type="transmembrane region" description="Helical" evidence="9">
    <location>
        <begin position="609"/>
        <end position="626"/>
    </location>
</feature>
<dbReference type="InterPro" id="IPR024393">
    <property type="entry name" value="MscS_porin"/>
</dbReference>
<feature type="transmembrane region" description="Helical" evidence="9">
    <location>
        <begin position="525"/>
        <end position="554"/>
    </location>
</feature>
<feature type="domain" description="Mechanosensitive ion channel MscS C-terminal" evidence="14">
    <location>
        <begin position="1002"/>
        <end position="1085"/>
    </location>
</feature>
<sequence length="1123" mass="127456">MKRFITLLLLSLWLPLALAANDPIDPAALAQRKLDALDANDSSVQTRQLRELYSQVIQQVQERQQYQAQIEEYDRLLKGFSQTNGRLQKELNQYRTAELPDYRSLKLEQLEQELSLHNAELYELQNQLSALRTEINLIGSRSLSLREELSLRKAELDATLDSLSQENRKGSNGPVAEALQWQLSTRRDALSSQVRMLELEQLSAPNRSTLADLRRQLLERQTADLEKRIASLQEHISTLRRAETEKTIEANRKLTDAATDSPPLLKDALSYNQRLSDELNLLTSQIDDSQKQRVLLEEQSQRLQQRFNDLKKQLEWLKVSLAFGETLRAELRDLPRALPVSQVSRELAQVQLQHYDYEQQLSKLSDRALVLADYVSRPEFGELNEQDRQTLKELLELRYQLLQRLQAGTERYVRELAQLDLTNTQLVQRLEQFEGLIKEHLLWVPSARPLYSLWLLETSESLQWLLAPYPWQRIGHALLEQPANLGLGVLGLTLLFALYRPGRRQPQQLYERIQRKLGKVTQDNFLLSLEVLLTALFASLPLPTAGFLLAWLLAQTELDLALALGEGLVIVSLFGWVWLSLRQLAAPNGLFLSHFNWPQAQVERVIRSLRGIVLPSLLAVLLIAFTEAQNNEALRNTLGRAAFMLVCVLLAGAYWRLLATPALWLEQDSHNSLRLRLFQGLRLVAAGGQLLLLLLAARGYYFSALTLQWLLQLSLLSLLIFLSLHALARRWLLLEERRLAFARAKAKRAEILAQRAKDKESANLPSSNEAALEPTDENLIDLQTISEQSRKVLRLFSGLGLLLTLWGLWGDLFTSLNFLDQITLWETSVSIQGVDQIQPVTLKALLFSLLTLLLTVVAVRNLPGLLEILVLQRIQLSPGSGYALTTMLKYCLIVVGVLVAFAIIGFDWSKLQWLVAALGVGLGFGLQEIFANFISGLILLFEKPIRIGDTVTINGLTGTVTKIKTRATTIVDWDRMEIIVPNKTFITQQLVNWTLSDSTTRVVITIGVAYGSDTALAERLILQAAKECQLVLATPEPEVFFLQFADSTLQFELRVFVADMGHRNPARHQIHNRINQLFREQGVEIAFPQLDVHIKQECEHRVKRKPADNSQLLPPPKLKPNAE</sequence>
<dbReference type="InterPro" id="IPR052702">
    <property type="entry name" value="MscS-like_channel"/>
</dbReference>
<evidence type="ECO:0000259" key="11">
    <source>
        <dbReference type="Pfam" id="PF00924"/>
    </source>
</evidence>
<feature type="transmembrane region" description="Helical" evidence="9">
    <location>
        <begin position="560"/>
        <end position="579"/>
    </location>
</feature>
<evidence type="ECO:0000256" key="1">
    <source>
        <dbReference type="ARBA" id="ARBA00004651"/>
    </source>
</evidence>
<keyword evidence="4 9" id="KW-0812">Transmembrane</keyword>
<dbReference type="Gene3D" id="3.30.70.100">
    <property type="match status" value="1"/>
</dbReference>
<feature type="transmembrane region" description="Helical" evidence="9">
    <location>
        <begin position="912"/>
        <end position="941"/>
    </location>
</feature>
<evidence type="ECO:0000259" key="12">
    <source>
        <dbReference type="Pfam" id="PF12794"/>
    </source>
</evidence>
<feature type="transmembrane region" description="Helical" evidence="9">
    <location>
        <begin position="680"/>
        <end position="701"/>
    </location>
</feature>
<comment type="subcellular location">
    <subcellularLocation>
        <location evidence="1">Cell membrane</location>
        <topology evidence="1">Multi-pass membrane protein</topology>
    </subcellularLocation>
</comment>
<evidence type="ECO:0000256" key="7">
    <source>
        <dbReference type="SAM" id="Coils"/>
    </source>
</evidence>
<dbReference type="Pfam" id="PF21088">
    <property type="entry name" value="MS_channel_1st"/>
    <property type="match status" value="1"/>
</dbReference>
<dbReference type="InterPro" id="IPR011066">
    <property type="entry name" value="MscS_channel_C_sf"/>
</dbReference>
<evidence type="ECO:0000259" key="15">
    <source>
        <dbReference type="Pfam" id="PF21088"/>
    </source>
</evidence>
<accession>A0ABV5ZH55</accession>
<feature type="transmembrane region" description="Helical" evidence="9">
    <location>
        <begin position="887"/>
        <end position="906"/>
    </location>
</feature>
<dbReference type="InterPro" id="IPR006685">
    <property type="entry name" value="MscS_channel_2nd"/>
</dbReference>
<dbReference type="Pfam" id="PF00924">
    <property type="entry name" value="MS_channel_2nd"/>
    <property type="match status" value="1"/>
</dbReference>
<feature type="transmembrane region" description="Helical" evidence="9">
    <location>
        <begin position="638"/>
        <end position="659"/>
    </location>
</feature>
<dbReference type="RefSeq" id="WP_027312557.1">
    <property type="nucleotide sequence ID" value="NZ_JBHLZN010000006.1"/>
</dbReference>
<evidence type="ECO:0000256" key="10">
    <source>
        <dbReference type="SAM" id="SignalP"/>
    </source>
</evidence>
<keyword evidence="7" id="KW-0175">Coiled coil</keyword>
<feature type="domain" description="Mechanosensitive ion channel inner membrane" evidence="12">
    <location>
        <begin position="489"/>
        <end position="825"/>
    </location>
</feature>
<dbReference type="PANTHER" id="PTHR30347:SF9">
    <property type="entry name" value="MINICONDUCTANCE MECHANOSENSITIVE CHANNEL MSCM"/>
    <property type="match status" value="1"/>
</dbReference>
<comment type="similarity">
    <text evidence="2">Belongs to the MscS (TC 1.A.23) family.</text>
</comment>
<organism evidence="16 17">
    <name type="scientific">Balneatrix alpica</name>
    <dbReference type="NCBI Taxonomy" id="75684"/>
    <lineage>
        <taxon>Bacteria</taxon>
        <taxon>Pseudomonadati</taxon>
        <taxon>Pseudomonadota</taxon>
        <taxon>Gammaproteobacteria</taxon>
        <taxon>Oceanospirillales</taxon>
        <taxon>Balneatrichaceae</taxon>
        <taxon>Balneatrix</taxon>
    </lineage>
</organism>
<dbReference type="Pfam" id="PF12794">
    <property type="entry name" value="MscS_TM"/>
    <property type="match status" value="1"/>
</dbReference>
<dbReference type="Pfam" id="PF21082">
    <property type="entry name" value="MS_channel_3rd"/>
    <property type="match status" value="1"/>
</dbReference>
<dbReference type="InterPro" id="IPR006686">
    <property type="entry name" value="MscS_channel_CS"/>
</dbReference>
<dbReference type="EMBL" id="JBHLZN010000006">
    <property type="protein sequence ID" value="MFB9887839.1"/>
    <property type="molecule type" value="Genomic_DNA"/>
</dbReference>
<keyword evidence="5 9" id="KW-1133">Transmembrane helix</keyword>
<feature type="signal peptide" evidence="10">
    <location>
        <begin position="1"/>
        <end position="19"/>
    </location>
</feature>
<feature type="domain" description="Mechanosensitive ion channel MscS porin" evidence="13">
    <location>
        <begin position="33"/>
        <end position="266"/>
    </location>
</feature>
<feature type="transmembrane region" description="Helical" evidence="9">
    <location>
        <begin position="844"/>
        <end position="866"/>
    </location>
</feature>
<evidence type="ECO:0000313" key="17">
    <source>
        <dbReference type="Proteomes" id="UP001589628"/>
    </source>
</evidence>
<evidence type="ECO:0000256" key="3">
    <source>
        <dbReference type="ARBA" id="ARBA00022475"/>
    </source>
</evidence>
<keyword evidence="17" id="KW-1185">Reference proteome</keyword>
<feature type="transmembrane region" description="Helical" evidence="9">
    <location>
        <begin position="482"/>
        <end position="499"/>
    </location>
</feature>
<feature type="coiled-coil region" evidence="7">
    <location>
        <begin position="215"/>
        <end position="242"/>
    </location>
</feature>
<dbReference type="PANTHER" id="PTHR30347">
    <property type="entry name" value="POTASSIUM CHANNEL RELATED"/>
    <property type="match status" value="1"/>
</dbReference>
<dbReference type="InterPro" id="IPR010920">
    <property type="entry name" value="LSM_dom_sf"/>
</dbReference>
<evidence type="ECO:0000259" key="14">
    <source>
        <dbReference type="Pfam" id="PF21082"/>
    </source>
</evidence>
<dbReference type="Gene3D" id="1.10.287.1260">
    <property type="match status" value="1"/>
</dbReference>
<proteinExistence type="inferred from homology"/>
<evidence type="ECO:0000256" key="8">
    <source>
        <dbReference type="SAM" id="MobiDB-lite"/>
    </source>
</evidence>
<name>A0ABV5ZH55_9GAMM</name>
<feature type="transmembrane region" description="Helical" evidence="9">
    <location>
        <begin position="707"/>
        <end position="728"/>
    </location>
</feature>
<evidence type="ECO:0000256" key="6">
    <source>
        <dbReference type="ARBA" id="ARBA00023136"/>
    </source>
</evidence>
<evidence type="ECO:0000256" key="5">
    <source>
        <dbReference type="ARBA" id="ARBA00022989"/>
    </source>
</evidence>
<evidence type="ECO:0000259" key="13">
    <source>
        <dbReference type="Pfam" id="PF12795"/>
    </source>
</evidence>
<dbReference type="InterPro" id="IPR011014">
    <property type="entry name" value="MscS_channel_TM-2"/>
</dbReference>
<dbReference type="Proteomes" id="UP001589628">
    <property type="component" value="Unassembled WGS sequence"/>
</dbReference>
<feature type="region of interest" description="Disordered" evidence="8">
    <location>
        <begin position="1101"/>
        <end position="1123"/>
    </location>
</feature>
<dbReference type="Pfam" id="PF12795">
    <property type="entry name" value="MscS_porin"/>
    <property type="match status" value="1"/>
</dbReference>
<evidence type="ECO:0000313" key="16">
    <source>
        <dbReference type="EMBL" id="MFB9887839.1"/>
    </source>
</evidence>
<dbReference type="PROSITE" id="PS01246">
    <property type="entry name" value="UPF0003"/>
    <property type="match status" value="1"/>
</dbReference>
<feature type="coiled-coil region" evidence="7">
    <location>
        <begin position="272"/>
        <end position="313"/>
    </location>
</feature>
<reference evidence="16 17" key="1">
    <citation type="submission" date="2024-09" db="EMBL/GenBank/DDBJ databases">
        <authorList>
            <person name="Sun Q."/>
            <person name="Mori K."/>
        </authorList>
    </citation>
    <scope>NUCLEOTIDE SEQUENCE [LARGE SCALE GENOMIC DNA]</scope>
    <source>
        <strain evidence="16 17">ATCC 51285</strain>
    </source>
</reference>
<gene>
    <name evidence="16" type="ORF">ACFFLH_15600</name>
</gene>
<feature type="coiled-coil region" evidence="7">
    <location>
        <begin position="56"/>
        <end position="83"/>
    </location>
</feature>
<dbReference type="Gene3D" id="2.30.30.60">
    <property type="match status" value="1"/>
</dbReference>
<dbReference type="SUPFAM" id="SSF82689">
    <property type="entry name" value="Mechanosensitive channel protein MscS (YggB), C-terminal domain"/>
    <property type="match status" value="1"/>
</dbReference>
<keyword evidence="3" id="KW-1003">Cell membrane</keyword>
<dbReference type="SUPFAM" id="SSF82861">
    <property type="entry name" value="Mechanosensitive channel protein MscS (YggB), transmembrane region"/>
    <property type="match status" value="1"/>
</dbReference>
<comment type="caution">
    <text evidence="16">The sequence shown here is derived from an EMBL/GenBank/DDBJ whole genome shotgun (WGS) entry which is preliminary data.</text>
</comment>